<dbReference type="GO" id="GO:0050660">
    <property type="term" value="F:flavin adenine dinucleotide binding"/>
    <property type="evidence" value="ECO:0007669"/>
    <property type="project" value="TreeGrafter"/>
</dbReference>
<accession>E6QSG8</accession>
<dbReference type="AlphaFoldDB" id="E6QSG8"/>
<evidence type="ECO:0000256" key="1">
    <source>
        <dbReference type="ARBA" id="ARBA00001974"/>
    </source>
</evidence>
<dbReference type="PANTHER" id="PTHR22912:SF217">
    <property type="entry name" value="DIHYDROLIPOYL DEHYDROGENASE"/>
    <property type="match status" value="1"/>
</dbReference>
<keyword evidence="4" id="KW-0274">FAD</keyword>
<feature type="domain" description="FAD/NAD(P)-binding" evidence="10">
    <location>
        <begin position="28"/>
        <end position="341"/>
    </location>
</feature>
<dbReference type="GO" id="GO:0006103">
    <property type="term" value="P:2-oxoglutarate metabolic process"/>
    <property type="evidence" value="ECO:0007669"/>
    <property type="project" value="TreeGrafter"/>
</dbReference>
<comment type="caution">
    <text evidence="11">The sequence shown here is derived from an EMBL/GenBank/DDBJ whole genome shotgun (WGS) entry which is preliminary data.</text>
</comment>
<dbReference type="InterPro" id="IPR001100">
    <property type="entry name" value="Pyr_nuc-diS_OxRdtase"/>
</dbReference>
<keyword evidence="7" id="KW-1015">Disulfide bond</keyword>
<keyword evidence="8" id="KW-0676">Redox-active center</keyword>
<dbReference type="SUPFAM" id="SSF51905">
    <property type="entry name" value="FAD/NAD(P)-binding domain"/>
    <property type="match status" value="1"/>
</dbReference>
<comment type="cofactor">
    <cofactor evidence="1">
        <name>FAD</name>
        <dbReference type="ChEBI" id="CHEBI:57692"/>
    </cofactor>
</comment>
<dbReference type="PROSITE" id="PS00076">
    <property type="entry name" value="PYRIDINE_REDOX_1"/>
    <property type="match status" value="1"/>
</dbReference>
<evidence type="ECO:0000259" key="9">
    <source>
        <dbReference type="Pfam" id="PF02852"/>
    </source>
</evidence>
<evidence type="ECO:0000256" key="6">
    <source>
        <dbReference type="ARBA" id="ARBA00023027"/>
    </source>
</evidence>
<keyword evidence="6" id="KW-0520">NAD</keyword>
<dbReference type="PIRSF" id="PIRSF000350">
    <property type="entry name" value="Mercury_reductase_MerA"/>
    <property type="match status" value="1"/>
</dbReference>
<evidence type="ECO:0000256" key="3">
    <source>
        <dbReference type="ARBA" id="ARBA00022630"/>
    </source>
</evidence>
<evidence type="ECO:0000313" key="11">
    <source>
        <dbReference type="EMBL" id="CBI10190.1"/>
    </source>
</evidence>
<evidence type="ECO:0000259" key="10">
    <source>
        <dbReference type="Pfam" id="PF07992"/>
    </source>
</evidence>
<dbReference type="InterPro" id="IPR012999">
    <property type="entry name" value="Pyr_OxRdtase_I_AS"/>
</dbReference>
<evidence type="ECO:0000256" key="5">
    <source>
        <dbReference type="ARBA" id="ARBA00023002"/>
    </source>
</evidence>
<dbReference type="PRINTS" id="PR00368">
    <property type="entry name" value="FADPNR"/>
</dbReference>
<proteinExistence type="inferred from homology"/>
<evidence type="ECO:0000256" key="7">
    <source>
        <dbReference type="ARBA" id="ARBA00023157"/>
    </source>
</evidence>
<dbReference type="Pfam" id="PF07992">
    <property type="entry name" value="Pyr_redox_2"/>
    <property type="match status" value="1"/>
</dbReference>
<organism evidence="11">
    <name type="scientific">mine drainage metagenome</name>
    <dbReference type="NCBI Taxonomy" id="410659"/>
    <lineage>
        <taxon>unclassified sequences</taxon>
        <taxon>metagenomes</taxon>
        <taxon>ecological metagenomes</taxon>
    </lineage>
</organism>
<dbReference type="InterPro" id="IPR036188">
    <property type="entry name" value="FAD/NAD-bd_sf"/>
</dbReference>
<dbReference type="InterPro" id="IPR023753">
    <property type="entry name" value="FAD/NAD-binding_dom"/>
</dbReference>
<dbReference type="EC" id="1.8.1.4" evidence="11"/>
<sequence length="486" mass="52264">MKRARIIRAFILLCVKNRIDWNFMNNIFDLVVIGSGPGGYRAAVLAKLRGIEDVAIVEQAAWGGCCLNRGCVPKKAWHHTAKLITSSQAAQARGVVGSLQGDLQAAWVHQREVVKGVQESYSDYLKRLGIATFQGAAHFINAHTLAVGEVTLTARHTVIATGSSPFIPDAFPRTPGRILTTDDLFDAPPPAGRRVAILGSGVIGTEFAFILKQLGCDVVWMSNTAPLSHSAFSPAALALLENALKPLNILRYPRAQTVQVLPDGVMLQFADGRSEQVDWVLLGSGRRPHTDGLQLDAAGVNTDEQDFVITNDYRQTNVTHIFAIGDVANPRMTANHAMADADIAITNLLVPQSRASNPHAVPELVYSALEMGRIGLNEDMAIDEDLEPAVGFSAFETNPCALGQDDSAGFVRLIADMDSGSLLGAEVIGSEAGEIIYTIATQMGHDDALHRLAHLGVNHPARAEEIRNATETLAVKWGLSAQVFCD</sequence>
<comment type="similarity">
    <text evidence="2">Belongs to the class-I pyridine nucleotide-disulfide oxidoreductase family.</text>
</comment>
<dbReference type="InterPro" id="IPR050151">
    <property type="entry name" value="Class-I_Pyr_Nuc-Dis_Oxidored"/>
</dbReference>
<keyword evidence="3" id="KW-0285">Flavoprotein</keyword>
<dbReference type="InterPro" id="IPR004099">
    <property type="entry name" value="Pyr_nucl-diS_OxRdtase_dimer"/>
</dbReference>
<reference evidence="11" key="1">
    <citation type="submission" date="2009-10" db="EMBL/GenBank/DDBJ databases">
        <title>Diversity of trophic interactions inside an arsenic-rich microbial ecosystem.</title>
        <authorList>
            <person name="Bertin P.N."/>
            <person name="Heinrich-Salmeron A."/>
            <person name="Pelletier E."/>
            <person name="Goulhen-Chollet F."/>
            <person name="Arsene-Ploetze F."/>
            <person name="Gallien S."/>
            <person name="Calteau A."/>
            <person name="Vallenet D."/>
            <person name="Casiot C."/>
            <person name="Chane-Woon-Ming B."/>
            <person name="Giloteaux L."/>
            <person name="Barakat M."/>
            <person name="Bonnefoy V."/>
            <person name="Bruneel O."/>
            <person name="Chandler M."/>
            <person name="Cleiss J."/>
            <person name="Duran R."/>
            <person name="Elbaz-Poulichet F."/>
            <person name="Fonknechten N."/>
            <person name="Lauga B."/>
            <person name="Mornico D."/>
            <person name="Ortet P."/>
            <person name="Schaeffer C."/>
            <person name="Siguier P."/>
            <person name="Alexander Thil Smith A."/>
            <person name="Van Dorsselaer A."/>
            <person name="Weissenbach J."/>
            <person name="Medigue C."/>
            <person name="Le Paslier D."/>
        </authorList>
    </citation>
    <scope>NUCLEOTIDE SEQUENCE</scope>
</reference>
<protein>
    <submittedName>
        <fullName evidence="11">Putative Dihydrolipoyl dehydrogenase</fullName>
        <ecNumber evidence="11">1.8.1.4</ecNumber>
    </submittedName>
</protein>
<gene>
    <name evidence="11" type="ORF">CARN7_0955</name>
</gene>
<dbReference type="Gene3D" id="3.50.50.60">
    <property type="entry name" value="FAD/NAD(P)-binding domain"/>
    <property type="match status" value="2"/>
</dbReference>
<name>E6QSG8_9ZZZZ</name>
<dbReference type="EMBL" id="CABR01000074">
    <property type="protein sequence ID" value="CBI10190.1"/>
    <property type="molecule type" value="Genomic_DNA"/>
</dbReference>
<evidence type="ECO:0000256" key="4">
    <source>
        <dbReference type="ARBA" id="ARBA00022827"/>
    </source>
</evidence>
<dbReference type="PANTHER" id="PTHR22912">
    <property type="entry name" value="DISULFIDE OXIDOREDUCTASE"/>
    <property type="match status" value="1"/>
</dbReference>
<keyword evidence="5 11" id="KW-0560">Oxidoreductase</keyword>
<dbReference type="GO" id="GO:0004148">
    <property type="term" value="F:dihydrolipoyl dehydrogenase (NADH) activity"/>
    <property type="evidence" value="ECO:0007669"/>
    <property type="project" value="UniProtKB-EC"/>
</dbReference>
<evidence type="ECO:0000256" key="8">
    <source>
        <dbReference type="ARBA" id="ARBA00023284"/>
    </source>
</evidence>
<dbReference type="Pfam" id="PF02852">
    <property type="entry name" value="Pyr_redox_dim"/>
    <property type="match status" value="1"/>
</dbReference>
<dbReference type="SUPFAM" id="SSF55424">
    <property type="entry name" value="FAD/NAD-linked reductases, dimerisation (C-terminal) domain"/>
    <property type="match status" value="1"/>
</dbReference>
<dbReference type="InterPro" id="IPR016156">
    <property type="entry name" value="FAD/NAD-linked_Rdtase_dimer_sf"/>
</dbReference>
<dbReference type="PRINTS" id="PR00411">
    <property type="entry name" value="PNDRDTASEI"/>
</dbReference>
<dbReference type="Gene3D" id="3.30.390.30">
    <property type="match status" value="1"/>
</dbReference>
<evidence type="ECO:0000256" key="2">
    <source>
        <dbReference type="ARBA" id="ARBA00007532"/>
    </source>
</evidence>
<feature type="domain" description="Pyridine nucleotide-disulphide oxidoreductase dimerisation" evidence="9">
    <location>
        <begin position="361"/>
        <end position="469"/>
    </location>
</feature>